<dbReference type="Pfam" id="PF16344">
    <property type="entry name" value="FecR_C"/>
    <property type="match status" value="1"/>
</dbReference>
<dbReference type="Gene3D" id="2.60.120.1440">
    <property type="match status" value="1"/>
</dbReference>
<organism evidence="4 5">
    <name type="scientific">Sphingobacterium corticibacter</name>
    <dbReference type="NCBI Taxonomy" id="2171749"/>
    <lineage>
        <taxon>Bacteria</taxon>
        <taxon>Pseudomonadati</taxon>
        <taxon>Bacteroidota</taxon>
        <taxon>Sphingobacteriia</taxon>
        <taxon>Sphingobacteriales</taxon>
        <taxon>Sphingobacteriaceae</taxon>
        <taxon>Sphingobacterium</taxon>
    </lineage>
</organism>
<dbReference type="AlphaFoldDB" id="A0A2T8HKG4"/>
<name>A0A2T8HKG4_9SPHI</name>
<gene>
    <name evidence="4" type="ORF">DC487_08380</name>
</gene>
<dbReference type="InterPro" id="IPR006860">
    <property type="entry name" value="FecR"/>
</dbReference>
<reference evidence="4 5" key="1">
    <citation type="submission" date="2018-04" db="EMBL/GenBank/DDBJ databases">
        <title>Sphingobacterium cortibacter sp. nov.</title>
        <authorList>
            <person name="Li Y."/>
        </authorList>
    </citation>
    <scope>NUCLEOTIDE SEQUENCE [LARGE SCALE GENOMIC DNA]</scope>
    <source>
        <strain evidence="4 5">2c-3</strain>
    </source>
</reference>
<evidence type="ECO:0000256" key="1">
    <source>
        <dbReference type="SAM" id="Phobius"/>
    </source>
</evidence>
<dbReference type="InterPro" id="IPR032508">
    <property type="entry name" value="FecR_C"/>
</dbReference>
<sequence length="331" mass="37527">MDRNHLHQLVDKLNSGQLSADERQELMDYYNSYQWSSAWDASSMGEESVVKAELFARIQENQYASKSRTGRSLSFYMRIAASLLLIGVFSWMTYVFVINKEDMIVVSTDKETKEIVLPDGSTVTLNVNSSVSYPVAFTGDSRQVTFSGEGFFEVQSDSLHPFIVSTPQVKIRVLGTAFNVKAYQEDPAVETSLIHGKVEVLKADDGKLLSTLRPHEKIVVKKEHLNSNKNKTSMPKIAIQTLDFLEDDDLSSPVDVAWKEGKFAFVSMPLQDIGREMKRRYGVEIKIENDEIANNRYSATFEKEGIDEMLRALIMVKPFSYRKEGSIIVIY</sequence>
<protein>
    <recommendedName>
        <fullName evidence="6">DUF4974 domain-containing protein</fullName>
    </recommendedName>
</protein>
<feature type="domain" description="FecR protein" evidence="2">
    <location>
        <begin position="106"/>
        <end position="199"/>
    </location>
</feature>
<evidence type="ECO:0000313" key="5">
    <source>
        <dbReference type="Proteomes" id="UP000245627"/>
    </source>
</evidence>
<dbReference type="PANTHER" id="PTHR30273:SF2">
    <property type="entry name" value="PROTEIN FECR"/>
    <property type="match status" value="1"/>
</dbReference>
<dbReference type="OrthoDB" id="1523735at2"/>
<evidence type="ECO:0000259" key="2">
    <source>
        <dbReference type="Pfam" id="PF04773"/>
    </source>
</evidence>
<accession>A0A2T8HKG4</accession>
<dbReference type="PANTHER" id="PTHR30273">
    <property type="entry name" value="PERIPLASMIC SIGNAL SENSOR AND SIGMA FACTOR ACTIVATOR FECR-RELATED"/>
    <property type="match status" value="1"/>
</dbReference>
<dbReference type="GO" id="GO:0016989">
    <property type="term" value="F:sigma factor antagonist activity"/>
    <property type="evidence" value="ECO:0007669"/>
    <property type="project" value="TreeGrafter"/>
</dbReference>
<dbReference type="FunFam" id="2.60.120.1440:FF:000001">
    <property type="entry name" value="Putative anti-sigma factor"/>
    <property type="match status" value="1"/>
</dbReference>
<evidence type="ECO:0000313" key="4">
    <source>
        <dbReference type="EMBL" id="PVH25931.1"/>
    </source>
</evidence>
<feature type="transmembrane region" description="Helical" evidence="1">
    <location>
        <begin position="75"/>
        <end position="97"/>
    </location>
</feature>
<proteinExistence type="predicted"/>
<keyword evidence="1" id="KW-0472">Membrane</keyword>
<comment type="caution">
    <text evidence="4">The sequence shown here is derived from an EMBL/GenBank/DDBJ whole genome shotgun (WGS) entry which is preliminary data.</text>
</comment>
<keyword evidence="1" id="KW-1133">Transmembrane helix</keyword>
<dbReference type="RefSeq" id="WP_116775502.1">
    <property type="nucleotide sequence ID" value="NZ_QDKG01000002.1"/>
</dbReference>
<evidence type="ECO:0008006" key="6">
    <source>
        <dbReference type="Google" id="ProtNLM"/>
    </source>
</evidence>
<keyword evidence="1" id="KW-0812">Transmembrane</keyword>
<evidence type="ECO:0000259" key="3">
    <source>
        <dbReference type="Pfam" id="PF16344"/>
    </source>
</evidence>
<dbReference type="Proteomes" id="UP000245627">
    <property type="component" value="Unassembled WGS sequence"/>
</dbReference>
<dbReference type="EMBL" id="QDKG01000002">
    <property type="protein sequence ID" value="PVH25931.1"/>
    <property type="molecule type" value="Genomic_DNA"/>
</dbReference>
<dbReference type="Pfam" id="PF04773">
    <property type="entry name" value="FecR"/>
    <property type="match status" value="1"/>
</dbReference>
<dbReference type="Gene3D" id="3.55.50.30">
    <property type="match status" value="1"/>
</dbReference>
<feature type="domain" description="Protein FecR C-terminal" evidence="3">
    <location>
        <begin position="262"/>
        <end position="330"/>
    </location>
</feature>
<dbReference type="PIRSF" id="PIRSF018266">
    <property type="entry name" value="FecR"/>
    <property type="match status" value="1"/>
</dbReference>
<dbReference type="InterPro" id="IPR012373">
    <property type="entry name" value="Ferrdict_sens_TM"/>
</dbReference>
<keyword evidence="5" id="KW-1185">Reference proteome</keyword>